<keyword evidence="3" id="KW-1185">Reference proteome</keyword>
<comment type="caution">
    <text evidence="2">The sequence shown here is derived from an EMBL/GenBank/DDBJ whole genome shotgun (WGS) entry which is preliminary data.</text>
</comment>
<evidence type="ECO:0000259" key="1">
    <source>
        <dbReference type="PROSITE" id="PS50181"/>
    </source>
</evidence>
<organism evidence="2 3">
    <name type="scientific">Pristionchus fissidentatus</name>
    <dbReference type="NCBI Taxonomy" id="1538716"/>
    <lineage>
        <taxon>Eukaryota</taxon>
        <taxon>Metazoa</taxon>
        <taxon>Ecdysozoa</taxon>
        <taxon>Nematoda</taxon>
        <taxon>Chromadorea</taxon>
        <taxon>Rhabditida</taxon>
        <taxon>Rhabditina</taxon>
        <taxon>Diplogasteromorpha</taxon>
        <taxon>Diplogasteroidea</taxon>
        <taxon>Neodiplogasteridae</taxon>
        <taxon>Pristionchus</taxon>
    </lineage>
</organism>
<proteinExistence type="predicted"/>
<dbReference type="InterPro" id="IPR001810">
    <property type="entry name" value="F-box_dom"/>
</dbReference>
<dbReference type="AlphaFoldDB" id="A0AAV5URN1"/>
<feature type="non-terminal residue" evidence="2">
    <location>
        <position position="1"/>
    </location>
</feature>
<feature type="domain" description="F-box" evidence="1">
    <location>
        <begin position="8"/>
        <end position="54"/>
    </location>
</feature>
<reference evidence="2" key="1">
    <citation type="submission" date="2023-10" db="EMBL/GenBank/DDBJ databases">
        <title>Genome assembly of Pristionchus species.</title>
        <authorList>
            <person name="Yoshida K."/>
            <person name="Sommer R.J."/>
        </authorList>
    </citation>
    <scope>NUCLEOTIDE SEQUENCE</scope>
    <source>
        <strain evidence="2">RS5133</strain>
    </source>
</reference>
<protein>
    <recommendedName>
        <fullName evidence="1">F-box domain-containing protein</fullName>
    </recommendedName>
</protein>
<dbReference type="PROSITE" id="PS50181">
    <property type="entry name" value="FBOX"/>
    <property type="match status" value="1"/>
</dbReference>
<dbReference type="EMBL" id="BTSY01000001">
    <property type="protein sequence ID" value="GMT09787.1"/>
    <property type="molecule type" value="Genomic_DNA"/>
</dbReference>
<evidence type="ECO:0000313" key="2">
    <source>
        <dbReference type="EMBL" id="GMT09787.1"/>
    </source>
</evidence>
<evidence type="ECO:0000313" key="3">
    <source>
        <dbReference type="Proteomes" id="UP001432322"/>
    </source>
</evidence>
<name>A0AAV5URN1_9BILA</name>
<accession>A0AAV5URN1</accession>
<gene>
    <name evidence="2" type="ORF">PFISCL1PPCAC_1084</name>
</gene>
<sequence>QPAAMAVSKMLDVLPAELLSAVLDHTSHGDKLNTNLVCHRVKSVICSTKTLKKRPDRIVISTKQPLAPGHQLGRLRLGPLEKGKKKIVVRLKKSVSDDCSKATVTDTFEADELEDVLPSTSRLPKLEEILTQCVHGTSLSLSSLTINRHLLHLLSFSTADLHRVTAVEFTSCVFADEENLLEDLCVFLSNTSAVSLSMEFCRDEGNTKTVCDKLFASLPCLQRIHLQQKATGITDALVDSWISTTVPVHISLRNTDTALSVSAIVKLIECTIRRRNSLKSLWHFGEVHSVNKDHLATLLLLSYPGLTINQNVLSEGEREFKMFHPQFELVFNTKVC</sequence>
<dbReference type="Proteomes" id="UP001432322">
    <property type="component" value="Unassembled WGS sequence"/>
</dbReference>